<dbReference type="InterPro" id="IPR011852">
    <property type="entry name" value="TRAP_TAXI"/>
</dbReference>
<dbReference type="SUPFAM" id="SSF53850">
    <property type="entry name" value="Periplasmic binding protein-like II"/>
    <property type="match status" value="1"/>
</dbReference>
<sequence>MITTRRSLLAAVALAAGAALALPGPAQAGYNLTLCGASPGGLWSLLGAGIDGALKAALPGSTVTYQTSGGGFANVVQLDQGKCDLAIIHDAEATAAIKGQEPFKAPVDSMRTVAVLYTWAPEQLIMRKDYAEEHGIKTMEDIGKQKLPINILLNRRGNVVSAIGASMLDAAGAGVKDIESWGGTVTYAASKEQGEMMRDRRADALLNSLFVNHRSIQQLQTSLPVVLIPITDATADAVTKEWSINRFTIPASAYSWNDKDVLTVTVSAQLFVRKDADPKMVTDLTTALVEHIDALQGVHKAMRPLDAKLMASAKAVPYHPAAAAVYKAKGLQ</sequence>
<dbReference type="RefSeq" id="WP_085125881.1">
    <property type="nucleotide sequence ID" value="NZ_FWZX01000034.1"/>
</dbReference>
<dbReference type="InterPro" id="IPR006311">
    <property type="entry name" value="TAT_signal"/>
</dbReference>
<dbReference type="PANTHER" id="PTHR42941:SF1">
    <property type="entry name" value="SLL1037 PROTEIN"/>
    <property type="match status" value="1"/>
</dbReference>
<dbReference type="EMBL" id="FWZX01000034">
    <property type="protein sequence ID" value="SMF75567.1"/>
    <property type="molecule type" value="Genomic_DNA"/>
</dbReference>
<feature type="signal peptide" evidence="1">
    <location>
        <begin position="1"/>
        <end position="21"/>
    </location>
</feature>
<keyword evidence="1" id="KW-0732">Signal</keyword>
<dbReference type="PROSITE" id="PS51318">
    <property type="entry name" value="TAT"/>
    <property type="match status" value="1"/>
</dbReference>
<gene>
    <name evidence="2" type="ORF">SAMN05428998_13440</name>
</gene>
<evidence type="ECO:0000313" key="3">
    <source>
        <dbReference type="Proteomes" id="UP000192917"/>
    </source>
</evidence>
<evidence type="ECO:0000256" key="1">
    <source>
        <dbReference type="SAM" id="SignalP"/>
    </source>
</evidence>
<reference evidence="2 3" key="1">
    <citation type="submission" date="2017-04" db="EMBL/GenBank/DDBJ databases">
        <authorList>
            <person name="Afonso C.L."/>
            <person name="Miller P.J."/>
            <person name="Scott M.A."/>
            <person name="Spackman E."/>
            <person name="Goraichik I."/>
            <person name="Dimitrov K.M."/>
            <person name="Suarez D.L."/>
            <person name="Swayne D.E."/>
        </authorList>
    </citation>
    <scope>NUCLEOTIDE SEQUENCE [LARGE SCALE GENOMIC DNA]</scope>
    <source>
        <strain evidence="2 3">USBA 355</strain>
    </source>
</reference>
<keyword evidence="3" id="KW-1185">Reference proteome</keyword>
<evidence type="ECO:0008006" key="4">
    <source>
        <dbReference type="Google" id="ProtNLM"/>
    </source>
</evidence>
<dbReference type="AlphaFoldDB" id="A0A1Y6CN06"/>
<dbReference type="Pfam" id="PF16868">
    <property type="entry name" value="NMT1_3"/>
    <property type="match status" value="1"/>
</dbReference>
<organism evidence="2 3">
    <name type="scientific">Tistlia consotensis USBA 355</name>
    <dbReference type="NCBI Taxonomy" id="560819"/>
    <lineage>
        <taxon>Bacteria</taxon>
        <taxon>Pseudomonadati</taxon>
        <taxon>Pseudomonadota</taxon>
        <taxon>Alphaproteobacteria</taxon>
        <taxon>Rhodospirillales</taxon>
        <taxon>Rhodovibrionaceae</taxon>
        <taxon>Tistlia</taxon>
    </lineage>
</organism>
<dbReference type="Gene3D" id="3.40.190.10">
    <property type="entry name" value="Periplasmic binding protein-like II"/>
    <property type="match status" value="2"/>
</dbReference>
<evidence type="ECO:0000313" key="2">
    <source>
        <dbReference type="EMBL" id="SMF75567.1"/>
    </source>
</evidence>
<proteinExistence type="predicted"/>
<accession>A0A1Y6CN06</accession>
<dbReference type="Proteomes" id="UP000192917">
    <property type="component" value="Unassembled WGS sequence"/>
</dbReference>
<name>A0A1Y6CN06_9PROT</name>
<dbReference type="STRING" id="560819.SAMN05428998_13440"/>
<dbReference type="NCBIfam" id="TIGR02122">
    <property type="entry name" value="TRAP_TAXI"/>
    <property type="match status" value="1"/>
</dbReference>
<dbReference type="PANTHER" id="PTHR42941">
    <property type="entry name" value="SLL1037 PROTEIN"/>
    <property type="match status" value="1"/>
</dbReference>
<protein>
    <recommendedName>
        <fullName evidence="4">TRAP transporter solute receptor, TAXI family</fullName>
    </recommendedName>
</protein>
<feature type="chain" id="PRO_5012057171" description="TRAP transporter solute receptor, TAXI family" evidence="1">
    <location>
        <begin position="22"/>
        <end position="332"/>
    </location>
</feature>